<proteinExistence type="predicted"/>
<organism evidence="2 4">
    <name type="scientific">Iodobacter fluviatilis</name>
    <dbReference type="NCBI Taxonomy" id="537"/>
    <lineage>
        <taxon>Bacteria</taxon>
        <taxon>Pseudomonadati</taxon>
        <taxon>Pseudomonadota</taxon>
        <taxon>Betaproteobacteria</taxon>
        <taxon>Neisseriales</taxon>
        <taxon>Chitinibacteraceae</taxon>
        <taxon>Iodobacter</taxon>
    </lineage>
</organism>
<sequence length="94" mass="10175">MLKTTCCVLALLLSAAAYSAPAKKVCKPAHGEVSFEDADGNTELFANLKFSIRRVSDGKILYKGVTDNDAKAKWQGGCEGDKYLVRQDGFLDAE</sequence>
<evidence type="ECO:0000313" key="3">
    <source>
        <dbReference type="EMBL" id="TCU88537.1"/>
    </source>
</evidence>
<evidence type="ECO:0000256" key="1">
    <source>
        <dbReference type="SAM" id="SignalP"/>
    </source>
</evidence>
<evidence type="ECO:0000313" key="5">
    <source>
        <dbReference type="Proteomes" id="UP000295794"/>
    </source>
</evidence>
<reference evidence="2 4" key="1">
    <citation type="submission" date="2018-06" db="EMBL/GenBank/DDBJ databases">
        <authorList>
            <consortium name="Pathogen Informatics"/>
            <person name="Doyle S."/>
        </authorList>
    </citation>
    <scope>NUCLEOTIDE SEQUENCE [LARGE SCALE GENOMIC DNA]</scope>
    <source>
        <strain evidence="2 4">NCTC11159</strain>
    </source>
</reference>
<gene>
    <name evidence="3" type="ORF">EV682_103121</name>
    <name evidence="2" type="ORF">NCTC11159_02464</name>
</gene>
<dbReference type="Proteomes" id="UP000255108">
    <property type="component" value="Unassembled WGS sequence"/>
</dbReference>
<reference evidence="3 5" key="2">
    <citation type="submission" date="2019-03" db="EMBL/GenBank/DDBJ databases">
        <title>Genomic Encyclopedia of Type Strains, Phase IV (KMG-IV): sequencing the most valuable type-strain genomes for metagenomic binning, comparative biology and taxonomic classification.</title>
        <authorList>
            <person name="Goeker M."/>
        </authorList>
    </citation>
    <scope>NUCLEOTIDE SEQUENCE [LARGE SCALE GENOMIC DNA]</scope>
    <source>
        <strain evidence="3 5">DSM 3764</strain>
    </source>
</reference>
<dbReference type="AlphaFoldDB" id="A0A377Q928"/>
<evidence type="ECO:0000313" key="2">
    <source>
        <dbReference type="EMBL" id="STQ91392.1"/>
    </source>
</evidence>
<dbReference type="OrthoDB" id="9025331at2"/>
<dbReference type="RefSeq" id="WP_099398298.1">
    <property type="nucleotide sequence ID" value="NZ_CAWOLO010000003.1"/>
</dbReference>
<dbReference type="EMBL" id="UGHR01000001">
    <property type="protein sequence ID" value="STQ91392.1"/>
    <property type="molecule type" value="Genomic_DNA"/>
</dbReference>
<keyword evidence="5" id="KW-1185">Reference proteome</keyword>
<accession>A0A377Q928</accession>
<feature type="signal peptide" evidence="1">
    <location>
        <begin position="1"/>
        <end position="19"/>
    </location>
</feature>
<protein>
    <submittedName>
        <fullName evidence="2">Uncharacterized protein</fullName>
    </submittedName>
</protein>
<feature type="chain" id="PRO_5016631295" evidence="1">
    <location>
        <begin position="20"/>
        <end position="94"/>
    </location>
</feature>
<dbReference type="EMBL" id="SMBT01000003">
    <property type="protein sequence ID" value="TCU88537.1"/>
    <property type="molecule type" value="Genomic_DNA"/>
</dbReference>
<name>A0A377Q928_9NEIS</name>
<dbReference type="Proteomes" id="UP000295794">
    <property type="component" value="Unassembled WGS sequence"/>
</dbReference>
<keyword evidence="1" id="KW-0732">Signal</keyword>
<evidence type="ECO:0000313" key="4">
    <source>
        <dbReference type="Proteomes" id="UP000255108"/>
    </source>
</evidence>